<proteinExistence type="predicted"/>
<dbReference type="OrthoDB" id="9941848at2"/>
<keyword evidence="1" id="KW-1133">Transmembrane helix</keyword>
<reference evidence="3 4" key="1">
    <citation type="submission" date="2018-06" db="EMBL/GenBank/DDBJ databases">
        <authorList>
            <consortium name="Pathogen Informatics"/>
            <person name="Doyle S."/>
        </authorList>
    </citation>
    <scope>NUCLEOTIDE SEQUENCE [LARGE SCALE GENOMIC DNA]</scope>
    <source>
        <strain evidence="3 4">NCTC13315</strain>
    </source>
</reference>
<dbReference type="AlphaFoldDB" id="A0A378JPK2"/>
<evidence type="ECO:0000313" key="3">
    <source>
        <dbReference type="EMBL" id="STX55525.1"/>
    </source>
</evidence>
<evidence type="ECO:0000256" key="1">
    <source>
        <dbReference type="SAM" id="Phobius"/>
    </source>
</evidence>
<feature type="transmembrane region" description="Helical" evidence="1">
    <location>
        <begin position="31"/>
        <end position="51"/>
    </location>
</feature>
<protein>
    <submittedName>
        <fullName evidence="3">Uncharacterized protein</fullName>
    </submittedName>
</protein>
<sequence>MMMAEVSTLFSQAFAEASKHTPSVYANLLRFVGMTLLFIGCSFAVSQFLSLDAKKEDEFMFNLVTRLMKLLFGVTLVVLLFKL</sequence>
<accession>A0A378JPK2</accession>
<keyword evidence="1" id="KW-0812">Transmembrane</keyword>
<evidence type="ECO:0000313" key="2">
    <source>
        <dbReference type="EMBL" id="STX55453.1"/>
    </source>
</evidence>
<dbReference type="EMBL" id="UGNV01000002">
    <property type="protein sequence ID" value="STX55453.1"/>
    <property type="molecule type" value="Genomic_DNA"/>
</dbReference>
<feature type="transmembrane region" description="Helical" evidence="1">
    <location>
        <begin position="63"/>
        <end position="81"/>
    </location>
</feature>
<organism evidence="3 4">
    <name type="scientific">Legionella beliardensis</name>
    <dbReference type="NCBI Taxonomy" id="91822"/>
    <lineage>
        <taxon>Bacteria</taxon>
        <taxon>Pseudomonadati</taxon>
        <taxon>Pseudomonadota</taxon>
        <taxon>Gammaproteobacteria</taxon>
        <taxon>Legionellales</taxon>
        <taxon>Legionellaceae</taxon>
        <taxon>Legionella</taxon>
    </lineage>
</organism>
<name>A0A378JPK2_9GAMM</name>
<gene>
    <name evidence="2" type="ORF">NCTC13315_02825</name>
    <name evidence="3" type="ORF">NCTC13315_02897</name>
</gene>
<dbReference type="Proteomes" id="UP000254968">
    <property type="component" value="Unassembled WGS sequence"/>
</dbReference>
<dbReference type="RefSeq" id="WP_115304108.1">
    <property type="nucleotide sequence ID" value="NZ_CAAAHO010000010.1"/>
</dbReference>
<keyword evidence="1" id="KW-0472">Membrane</keyword>
<evidence type="ECO:0000313" key="4">
    <source>
        <dbReference type="Proteomes" id="UP000254968"/>
    </source>
</evidence>
<keyword evidence="4" id="KW-1185">Reference proteome</keyword>
<dbReference type="EMBL" id="UGNV01000002">
    <property type="protein sequence ID" value="STX55525.1"/>
    <property type="molecule type" value="Genomic_DNA"/>
</dbReference>